<dbReference type="GO" id="GO:0016829">
    <property type="term" value="F:lyase activity"/>
    <property type="evidence" value="ECO:0007669"/>
    <property type="project" value="UniProtKB-KW"/>
</dbReference>
<proteinExistence type="predicted"/>
<accession>A0ABS7E375</accession>
<dbReference type="InterPro" id="IPR015813">
    <property type="entry name" value="Pyrv/PenolPyrv_kinase-like_dom"/>
</dbReference>
<evidence type="ECO:0000256" key="1">
    <source>
        <dbReference type="ARBA" id="ARBA00022723"/>
    </source>
</evidence>
<comment type="caution">
    <text evidence="2">The sequence shown here is derived from an EMBL/GenBank/DDBJ whole genome shotgun (WGS) entry which is preliminary data.</text>
</comment>
<reference evidence="2 3" key="1">
    <citation type="submission" date="2021-07" db="EMBL/GenBank/DDBJ databases">
        <title>Shewanella sp. nov, isolated from SCS.</title>
        <authorList>
            <person name="Cao W.R."/>
        </authorList>
    </citation>
    <scope>NUCLEOTIDE SEQUENCE [LARGE SCALE GENOMIC DNA]</scope>
    <source>
        <strain evidence="2 3">NR704-98</strain>
    </source>
</reference>
<protein>
    <submittedName>
        <fullName evidence="2">Isocitrate lyase/phosphoenolpyruvate mutase family protein</fullName>
    </submittedName>
</protein>
<dbReference type="InterPro" id="IPR039556">
    <property type="entry name" value="ICL/PEPM"/>
</dbReference>
<name>A0ABS7E375_9GAMM</name>
<organism evidence="2 3">
    <name type="scientific">Shewanella nanhaiensis</name>
    <dbReference type="NCBI Taxonomy" id="2864872"/>
    <lineage>
        <taxon>Bacteria</taxon>
        <taxon>Pseudomonadati</taxon>
        <taxon>Pseudomonadota</taxon>
        <taxon>Gammaproteobacteria</taxon>
        <taxon>Alteromonadales</taxon>
        <taxon>Shewanellaceae</taxon>
        <taxon>Shewanella</taxon>
    </lineage>
</organism>
<dbReference type="RefSeq" id="WP_220109653.1">
    <property type="nucleotide sequence ID" value="NZ_JAHZST010000006.1"/>
</dbReference>
<dbReference type="Gene3D" id="3.20.20.60">
    <property type="entry name" value="Phosphoenolpyruvate-binding domains"/>
    <property type="match status" value="1"/>
</dbReference>
<dbReference type="InterPro" id="IPR040442">
    <property type="entry name" value="Pyrv_kinase-like_dom_sf"/>
</dbReference>
<dbReference type="PANTHER" id="PTHR42905">
    <property type="entry name" value="PHOSPHOENOLPYRUVATE CARBOXYLASE"/>
    <property type="match status" value="1"/>
</dbReference>
<sequence>MFESRLQAFTELHTKIAESNIATQVSAPLVFINIWDAASAAVVQASGAKALVTSSASLAWSLGYPDGEALPLQELLDAVARIMRVSELPLSVDIEAGYSDNPSEVASLVAKLVNLGVVGINLEDGAQEPELLVAKIEAIRATESCRALFINARTDVYLRALASDRAAVEMTKRRLLSYQNAGANCGFIPGLSCEQVASELANEIQMPLNLMVDASLSTVDTLFKSGITRFSVGPASFLNAYSALLNSQTSSMAESEFNSGLNSKADIELSPLDYNRVNELLVL</sequence>
<dbReference type="Pfam" id="PF13714">
    <property type="entry name" value="PEP_mutase"/>
    <property type="match status" value="1"/>
</dbReference>
<dbReference type="SUPFAM" id="SSF51621">
    <property type="entry name" value="Phosphoenolpyruvate/pyruvate domain"/>
    <property type="match status" value="1"/>
</dbReference>
<dbReference type="Proteomes" id="UP001195963">
    <property type="component" value="Unassembled WGS sequence"/>
</dbReference>
<dbReference type="PANTHER" id="PTHR42905:SF16">
    <property type="entry name" value="CARBOXYPHOSPHONOENOLPYRUVATE PHOSPHONOMUTASE-LIKE PROTEIN (AFU_ORTHOLOGUE AFUA_5G07230)"/>
    <property type="match status" value="1"/>
</dbReference>
<dbReference type="EMBL" id="JAHZST010000006">
    <property type="protein sequence ID" value="MBW8184117.1"/>
    <property type="molecule type" value="Genomic_DNA"/>
</dbReference>
<evidence type="ECO:0000313" key="2">
    <source>
        <dbReference type="EMBL" id="MBW8184117.1"/>
    </source>
</evidence>
<gene>
    <name evidence="2" type="ORF">K0625_10560</name>
</gene>
<dbReference type="CDD" id="cd00377">
    <property type="entry name" value="ICL_PEPM"/>
    <property type="match status" value="1"/>
</dbReference>
<keyword evidence="3" id="KW-1185">Reference proteome</keyword>
<keyword evidence="1" id="KW-0479">Metal-binding</keyword>
<evidence type="ECO:0000313" key="3">
    <source>
        <dbReference type="Proteomes" id="UP001195963"/>
    </source>
</evidence>
<keyword evidence="2" id="KW-0456">Lyase</keyword>